<proteinExistence type="predicted"/>
<evidence type="ECO:0000313" key="1">
    <source>
        <dbReference type="EMBL" id="MBE9238029.1"/>
    </source>
</evidence>
<comment type="caution">
    <text evidence="1">The sequence shown here is derived from an EMBL/GenBank/DDBJ whole genome shotgun (WGS) entry which is preliminary data.</text>
</comment>
<dbReference type="Proteomes" id="UP000606776">
    <property type="component" value="Unassembled WGS sequence"/>
</dbReference>
<name>A0ABR9VHS5_9CYAN</name>
<accession>A0ABR9VHS5</accession>
<reference evidence="1 2" key="1">
    <citation type="submission" date="2020-10" db="EMBL/GenBank/DDBJ databases">
        <authorList>
            <person name="Castelo-Branco R."/>
            <person name="Eusebio N."/>
            <person name="Adriana R."/>
            <person name="Vieira A."/>
            <person name="Brugerolle De Fraissinette N."/>
            <person name="Rezende De Castro R."/>
            <person name="Schneider M.P."/>
            <person name="Vasconcelos V."/>
            <person name="Leao P.N."/>
        </authorList>
    </citation>
    <scope>NUCLEOTIDE SEQUENCE [LARGE SCALE GENOMIC DNA]</scope>
    <source>
        <strain evidence="1 2">LEGE 00250</strain>
    </source>
</reference>
<gene>
    <name evidence="1" type="ORF">IQ227_18855</name>
</gene>
<organism evidence="1 2">
    <name type="scientific">Sphaerospermopsis aphanizomenoides LEGE 00250</name>
    <dbReference type="NCBI Taxonomy" id="2777972"/>
    <lineage>
        <taxon>Bacteria</taxon>
        <taxon>Bacillati</taxon>
        <taxon>Cyanobacteriota</taxon>
        <taxon>Cyanophyceae</taxon>
        <taxon>Nostocales</taxon>
        <taxon>Aphanizomenonaceae</taxon>
        <taxon>Sphaerospermopsis</taxon>
        <taxon>Sphaerospermopsis aphanizomenoides</taxon>
    </lineage>
</organism>
<dbReference type="RefSeq" id="WP_193943663.1">
    <property type="nucleotide sequence ID" value="NZ_JADEWB010000136.1"/>
</dbReference>
<protein>
    <submittedName>
        <fullName evidence="1">Uncharacterized protein</fullName>
    </submittedName>
</protein>
<keyword evidence="2" id="KW-1185">Reference proteome</keyword>
<dbReference type="EMBL" id="JADEWB010000136">
    <property type="protein sequence ID" value="MBE9238029.1"/>
    <property type="molecule type" value="Genomic_DNA"/>
</dbReference>
<sequence length="119" mass="14005">MEKLYEYILEGLKNSPDFYDPNLHHTFESYLASLQDSAKYLWKSYRSNTVKVDYSDPKVQAAYLIRYYPHYVQMTLEILRLSPEIFTFPEQINACFFGAGPYPEVAGLGQFLTAYFRFL</sequence>
<evidence type="ECO:0000313" key="2">
    <source>
        <dbReference type="Proteomes" id="UP000606776"/>
    </source>
</evidence>